<evidence type="ECO:0000256" key="2">
    <source>
        <dbReference type="ARBA" id="ARBA00004651"/>
    </source>
</evidence>
<protein>
    <recommendedName>
        <fullName evidence="4">Probable multidrug resistance protein NorM</fullName>
    </recommendedName>
    <alternativeName>
        <fullName evidence="12">Multidrug-efflux transporter</fullName>
    </alternativeName>
</protein>
<feature type="transmembrane region" description="Helical" evidence="13">
    <location>
        <begin position="31"/>
        <end position="53"/>
    </location>
</feature>
<comment type="subcellular location">
    <subcellularLocation>
        <location evidence="2">Cell membrane</location>
        <topology evidence="2">Multi-pass membrane protein</topology>
    </subcellularLocation>
</comment>
<feature type="transmembrane region" description="Helical" evidence="13">
    <location>
        <begin position="252"/>
        <end position="272"/>
    </location>
</feature>
<feature type="transmembrane region" description="Helical" evidence="13">
    <location>
        <begin position="73"/>
        <end position="106"/>
    </location>
</feature>
<reference evidence="14" key="2">
    <citation type="submission" date="2021-04" db="EMBL/GenBank/DDBJ databases">
        <authorList>
            <person name="Gilroy R."/>
        </authorList>
    </citation>
    <scope>NUCLEOTIDE SEQUENCE</scope>
    <source>
        <strain evidence="14">ChiSjej5B23-15282</strain>
    </source>
</reference>
<evidence type="ECO:0000256" key="6">
    <source>
        <dbReference type="ARBA" id="ARBA00022449"/>
    </source>
</evidence>
<evidence type="ECO:0000256" key="10">
    <source>
        <dbReference type="ARBA" id="ARBA00023065"/>
    </source>
</evidence>
<feature type="transmembrane region" description="Helical" evidence="13">
    <location>
        <begin position="381"/>
        <end position="400"/>
    </location>
</feature>
<evidence type="ECO:0000256" key="8">
    <source>
        <dbReference type="ARBA" id="ARBA00022692"/>
    </source>
</evidence>
<organism evidence="14 15">
    <name type="scientific">Candidatus Mediterraneibacter caccavium</name>
    <dbReference type="NCBI Taxonomy" id="2838661"/>
    <lineage>
        <taxon>Bacteria</taxon>
        <taxon>Bacillati</taxon>
        <taxon>Bacillota</taxon>
        <taxon>Clostridia</taxon>
        <taxon>Lachnospirales</taxon>
        <taxon>Lachnospiraceae</taxon>
        <taxon>Mediterraneibacter</taxon>
    </lineage>
</organism>
<dbReference type="InterPro" id="IPR048279">
    <property type="entry name" value="MdtK-like"/>
</dbReference>
<reference evidence="14" key="1">
    <citation type="journal article" date="2021" name="PeerJ">
        <title>Extensive microbial diversity within the chicken gut microbiome revealed by metagenomics and culture.</title>
        <authorList>
            <person name="Gilroy R."/>
            <person name="Ravi A."/>
            <person name="Getino M."/>
            <person name="Pursley I."/>
            <person name="Horton D.L."/>
            <person name="Alikhan N.F."/>
            <person name="Baker D."/>
            <person name="Gharbi K."/>
            <person name="Hall N."/>
            <person name="Watson M."/>
            <person name="Adriaenssens E.M."/>
            <person name="Foster-Nyarko E."/>
            <person name="Jarju S."/>
            <person name="Secka A."/>
            <person name="Antonio M."/>
            <person name="Oren A."/>
            <person name="Chaudhuri R.R."/>
            <person name="La Ragione R."/>
            <person name="Hildebrand F."/>
            <person name="Pallen M.J."/>
        </authorList>
    </citation>
    <scope>NUCLEOTIDE SEQUENCE</scope>
    <source>
        <strain evidence="14">ChiSjej5B23-15282</strain>
    </source>
</reference>
<evidence type="ECO:0000256" key="12">
    <source>
        <dbReference type="ARBA" id="ARBA00031636"/>
    </source>
</evidence>
<comment type="caution">
    <text evidence="14">The sequence shown here is derived from an EMBL/GenBank/DDBJ whole genome shotgun (WGS) entry which is preliminary data.</text>
</comment>
<feature type="transmembrane region" description="Helical" evidence="13">
    <location>
        <begin position="438"/>
        <end position="461"/>
    </location>
</feature>
<dbReference type="InterPro" id="IPR050222">
    <property type="entry name" value="MATE_MdtK"/>
</dbReference>
<dbReference type="Proteomes" id="UP000824243">
    <property type="component" value="Unassembled WGS sequence"/>
</dbReference>
<evidence type="ECO:0000256" key="7">
    <source>
        <dbReference type="ARBA" id="ARBA00022475"/>
    </source>
</evidence>
<accession>A0A9D1VYR6</accession>
<keyword evidence="6" id="KW-0050">Antiport</keyword>
<dbReference type="GO" id="GO:0006811">
    <property type="term" value="P:monoatomic ion transport"/>
    <property type="evidence" value="ECO:0007669"/>
    <property type="project" value="UniProtKB-KW"/>
</dbReference>
<comment type="similarity">
    <text evidence="3">Belongs to the multi antimicrobial extrusion (MATE) (TC 2.A.66.1) family.</text>
</comment>
<keyword evidence="10" id="KW-0406">Ion transport</keyword>
<evidence type="ECO:0000313" key="15">
    <source>
        <dbReference type="Proteomes" id="UP000824243"/>
    </source>
</evidence>
<keyword evidence="11 13" id="KW-0472">Membrane</keyword>
<dbReference type="PANTHER" id="PTHR43298">
    <property type="entry name" value="MULTIDRUG RESISTANCE PROTEIN NORM-RELATED"/>
    <property type="match status" value="1"/>
</dbReference>
<feature type="transmembrane region" description="Helical" evidence="13">
    <location>
        <begin position="191"/>
        <end position="212"/>
    </location>
</feature>
<feature type="transmembrane region" description="Helical" evidence="13">
    <location>
        <begin position="341"/>
        <end position="361"/>
    </location>
</feature>
<feature type="transmembrane region" description="Helical" evidence="13">
    <location>
        <begin position="412"/>
        <end position="432"/>
    </location>
</feature>
<dbReference type="GO" id="GO:0005886">
    <property type="term" value="C:plasma membrane"/>
    <property type="evidence" value="ECO:0007669"/>
    <property type="project" value="UniProtKB-SubCell"/>
</dbReference>
<feature type="transmembrane region" description="Helical" evidence="13">
    <location>
        <begin position="278"/>
        <end position="300"/>
    </location>
</feature>
<name>A0A9D1VYR6_9FIRM</name>
<evidence type="ECO:0000256" key="4">
    <source>
        <dbReference type="ARBA" id="ARBA00020268"/>
    </source>
</evidence>
<dbReference type="EMBL" id="DXFA01000186">
    <property type="protein sequence ID" value="HIX49581.1"/>
    <property type="molecule type" value="Genomic_DNA"/>
</dbReference>
<keyword evidence="7" id="KW-1003">Cell membrane</keyword>
<sequence>MEERDTQEKKAVQDQSSGIRTAVRKAGKRDLTTGSVTSTMLLFAVPMILGNVLQQCYNLADTWIVGKFVGSGALAAVGSAYTLMTFLTSILTGMCMGGGALFSICYGRRDIRKMKEYMVSSFVLILGITALLTALSFAFLHPILRLMQIPSDVYDMMYDYMWIILFGLPFIFLYNYFAFLLRSVGNSVTPLVFLGVSTVLNIGLDYVFVAVFDWNVEGAAIATVLAQIISGIGIAGYSFAKEEVLRLKKEELRVNGGLLGEIFSYSAATGIQQSVMNFGILMVQGLVNSFGTAVMAAFAAGVKIDTLAYMPAQEFGNAYSIFISQNYGAGKKDRIRKGSKSAVAVVLVFCLAASAVVFILARQLMGIFIAPEETEIINIGAGYLRIEGACYCGIGILFLLYGYFRAVEKPKVSLLLTIISLGTRVVLAYAFAPVFGVGAIWWAIPIGWALADMTGAVLLNLDLRGSRPIG</sequence>
<keyword evidence="9 13" id="KW-1133">Transmembrane helix</keyword>
<feature type="transmembrane region" description="Helical" evidence="13">
    <location>
        <begin position="160"/>
        <end position="179"/>
    </location>
</feature>
<dbReference type="InterPro" id="IPR002528">
    <property type="entry name" value="MATE_fam"/>
</dbReference>
<evidence type="ECO:0000256" key="11">
    <source>
        <dbReference type="ARBA" id="ARBA00023136"/>
    </source>
</evidence>
<comment type="function">
    <text evidence="1">Multidrug efflux pump.</text>
</comment>
<evidence type="ECO:0000313" key="14">
    <source>
        <dbReference type="EMBL" id="HIX49581.1"/>
    </source>
</evidence>
<keyword evidence="5" id="KW-0813">Transport</keyword>
<dbReference type="PIRSF" id="PIRSF006603">
    <property type="entry name" value="DinF"/>
    <property type="match status" value="1"/>
</dbReference>
<evidence type="ECO:0000256" key="9">
    <source>
        <dbReference type="ARBA" id="ARBA00022989"/>
    </source>
</evidence>
<feature type="transmembrane region" description="Helical" evidence="13">
    <location>
        <begin position="118"/>
        <end position="140"/>
    </location>
</feature>
<dbReference type="AlphaFoldDB" id="A0A9D1VYR6"/>
<feature type="transmembrane region" description="Helical" evidence="13">
    <location>
        <begin position="218"/>
        <end position="240"/>
    </location>
</feature>
<proteinExistence type="inferred from homology"/>
<evidence type="ECO:0000256" key="13">
    <source>
        <dbReference type="SAM" id="Phobius"/>
    </source>
</evidence>
<evidence type="ECO:0000256" key="5">
    <source>
        <dbReference type="ARBA" id="ARBA00022448"/>
    </source>
</evidence>
<gene>
    <name evidence="14" type="ORF">H9981_11340</name>
</gene>
<keyword evidence="8 13" id="KW-0812">Transmembrane</keyword>
<evidence type="ECO:0000256" key="3">
    <source>
        <dbReference type="ARBA" id="ARBA00010199"/>
    </source>
</evidence>
<dbReference type="GO" id="GO:0042910">
    <property type="term" value="F:xenobiotic transmembrane transporter activity"/>
    <property type="evidence" value="ECO:0007669"/>
    <property type="project" value="InterPro"/>
</dbReference>
<evidence type="ECO:0000256" key="1">
    <source>
        <dbReference type="ARBA" id="ARBA00003408"/>
    </source>
</evidence>
<dbReference type="NCBIfam" id="TIGR00797">
    <property type="entry name" value="matE"/>
    <property type="match status" value="1"/>
</dbReference>
<dbReference type="GO" id="GO:0015297">
    <property type="term" value="F:antiporter activity"/>
    <property type="evidence" value="ECO:0007669"/>
    <property type="project" value="UniProtKB-KW"/>
</dbReference>
<dbReference type="Pfam" id="PF01554">
    <property type="entry name" value="MatE"/>
    <property type="match status" value="2"/>
</dbReference>
<dbReference type="PANTHER" id="PTHR43298:SF2">
    <property type="entry name" value="FMN_FAD EXPORTER YEEO-RELATED"/>
    <property type="match status" value="1"/>
</dbReference>
<dbReference type="CDD" id="cd13138">
    <property type="entry name" value="MATE_yoeA_like"/>
    <property type="match status" value="1"/>
</dbReference>